<feature type="compositionally biased region" description="Basic and acidic residues" evidence="1">
    <location>
        <begin position="7"/>
        <end position="21"/>
    </location>
</feature>
<feature type="region of interest" description="Disordered" evidence="1">
    <location>
        <begin position="1"/>
        <end position="25"/>
    </location>
</feature>
<dbReference type="AlphaFoldDB" id="A0A7R9KPQ3"/>
<sequence>MNFMKGFSDKIPKRFDKKSEPNGDDCEDHSLTVDNGINDLVNEFEDCVDLRDNDIEVNANGLNESVDDSSDSSDDNHFFMANQRMGEEFVSKREAKQSTDWYELQTMETQSKCSSSGQTVMVSKPAPNKTSLTITTTNTMSRSLTITAITAATLTPSVVSTPSPPPLTHFMKGTCLSTDTTGPITARPKPSPTPMEDQPMDWEVGKCVSEGVSENSARAVGVNANSERTAGVTANSAQAVSVNANSAQIAGVSANNARAVGMSANGELTESVRKNSERCAADYGRAPECAADYGRAPECAADYGRAPECAADYGRAPECAADFVRAPECAADFRQLTYIWNVRQIVLQLTQDSHLDHFFQDEYSAIDCNASVSHVNELNSVNGENMEIDNGITIIANDSMEESMDTSTEKELWVHNYNEERKRKRKEKIVKGRERKDLMKQTLKESKDCLRIEKDDQIEHKMKLMNYDKLTEILFR</sequence>
<protein>
    <submittedName>
        <fullName evidence="2">Uncharacterized protein</fullName>
    </submittedName>
</protein>
<dbReference type="Proteomes" id="UP000759131">
    <property type="component" value="Unassembled WGS sequence"/>
</dbReference>
<evidence type="ECO:0000256" key="1">
    <source>
        <dbReference type="SAM" id="MobiDB-lite"/>
    </source>
</evidence>
<organism evidence="2">
    <name type="scientific">Medioppia subpectinata</name>
    <dbReference type="NCBI Taxonomy" id="1979941"/>
    <lineage>
        <taxon>Eukaryota</taxon>
        <taxon>Metazoa</taxon>
        <taxon>Ecdysozoa</taxon>
        <taxon>Arthropoda</taxon>
        <taxon>Chelicerata</taxon>
        <taxon>Arachnida</taxon>
        <taxon>Acari</taxon>
        <taxon>Acariformes</taxon>
        <taxon>Sarcoptiformes</taxon>
        <taxon>Oribatida</taxon>
        <taxon>Brachypylina</taxon>
        <taxon>Oppioidea</taxon>
        <taxon>Oppiidae</taxon>
        <taxon>Medioppia</taxon>
    </lineage>
</organism>
<proteinExistence type="predicted"/>
<evidence type="ECO:0000313" key="2">
    <source>
        <dbReference type="EMBL" id="CAD7626964.1"/>
    </source>
</evidence>
<gene>
    <name evidence="2" type="ORF">OSB1V03_LOCUS7395</name>
</gene>
<name>A0A7R9KPQ3_9ACAR</name>
<reference evidence="2" key="1">
    <citation type="submission" date="2020-11" db="EMBL/GenBank/DDBJ databases">
        <authorList>
            <person name="Tran Van P."/>
        </authorList>
    </citation>
    <scope>NUCLEOTIDE SEQUENCE</scope>
</reference>
<feature type="region of interest" description="Disordered" evidence="1">
    <location>
        <begin position="175"/>
        <end position="199"/>
    </location>
</feature>
<accession>A0A7R9KPQ3</accession>
<dbReference type="EMBL" id="CAJPIZ010004307">
    <property type="protein sequence ID" value="CAG2107394.1"/>
    <property type="molecule type" value="Genomic_DNA"/>
</dbReference>
<dbReference type="EMBL" id="OC858882">
    <property type="protein sequence ID" value="CAD7626964.1"/>
    <property type="molecule type" value="Genomic_DNA"/>
</dbReference>
<keyword evidence="3" id="KW-1185">Reference proteome</keyword>
<evidence type="ECO:0000313" key="3">
    <source>
        <dbReference type="Proteomes" id="UP000759131"/>
    </source>
</evidence>